<reference evidence="12 13" key="1">
    <citation type="journal article" date="2020" name="Nat. Commun.">
        <title>Genome of Tripterygium wilfordii and identification of cytochrome P450 involved in triptolide biosynthesis.</title>
        <authorList>
            <person name="Tu L."/>
            <person name="Su P."/>
            <person name="Zhang Z."/>
            <person name="Gao L."/>
            <person name="Wang J."/>
            <person name="Hu T."/>
            <person name="Zhou J."/>
            <person name="Zhang Y."/>
            <person name="Zhao Y."/>
            <person name="Liu Y."/>
            <person name="Song Y."/>
            <person name="Tong Y."/>
            <person name="Lu Y."/>
            <person name="Yang J."/>
            <person name="Xu C."/>
            <person name="Jia M."/>
            <person name="Peters R.J."/>
            <person name="Huang L."/>
            <person name="Gao W."/>
        </authorList>
    </citation>
    <scope>NUCLEOTIDE SEQUENCE [LARGE SCALE GENOMIC DNA]</scope>
    <source>
        <strain evidence="13">cv. XIE 37</strain>
        <tissue evidence="12">Leaf</tissue>
    </source>
</reference>
<feature type="binding site" description="axial binding residue" evidence="9">
    <location>
        <position position="455"/>
    </location>
    <ligand>
        <name>heme</name>
        <dbReference type="ChEBI" id="CHEBI:30413"/>
    </ligand>
    <ligandPart>
        <name>Fe</name>
        <dbReference type="ChEBI" id="CHEBI:18248"/>
    </ligandPart>
</feature>
<dbReference type="SUPFAM" id="SSF48264">
    <property type="entry name" value="Cytochrome P450"/>
    <property type="match status" value="1"/>
</dbReference>
<comment type="similarity">
    <text evidence="10">Belongs to the cytochrome P450 family.</text>
</comment>
<gene>
    <name evidence="12" type="ORF">HS088_TW14G00145</name>
</gene>
<dbReference type="PANTHER" id="PTHR47945:SF5">
    <property type="entry name" value="CYTOCHROME P450 84A1-RELATED"/>
    <property type="match status" value="1"/>
</dbReference>
<evidence type="ECO:0000256" key="3">
    <source>
        <dbReference type="ARBA" id="ARBA00022692"/>
    </source>
</evidence>
<dbReference type="PROSITE" id="PS00086">
    <property type="entry name" value="CYTOCHROME_P450"/>
    <property type="match status" value="1"/>
</dbReference>
<evidence type="ECO:0000256" key="2">
    <source>
        <dbReference type="ARBA" id="ARBA00022617"/>
    </source>
</evidence>
<dbReference type="InterPro" id="IPR036396">
    <property type="entry name" value="Cyt_P450_sf"/>
</dbReference>
<dbReference type="PRINTS" id="PR00463">
    <property type="entry name" value="EP450I"/>
</dbReference>
<keyword evidence="4 9" id="KW-0479">Metal-binding</keyword>
<dbReference type="PRINTS" id="PR00385">
    <property type="entry name" value="P450"/>
</dbReference>
<evidence type="ECO:0000256" key="8">
    <source>
        <dbReference type="ARBA" id="ARBA00023136"/>
    </source>
</evidence>
<comment type="subcellular location">
    <subcellularLocation>
        <location evidence="1">Membrane</location>
        <topology evidence="1">Single-pass membrane protein</topology>
    </subcellularLocation>
</comment>
<evidence type="ECO:0000256" key="4">
    <source>
        <dbReference type="ARBA" id="ARBA00022723"/>
    </source>
</evidence>
<evidence type="ECO:0000256" key="5">
    <source>
        <dbReference type="ARBA" id="ARBA00022989"/>
    </source>
</evidence>
<evidence type="ECO:0000313" key="13">
    <source>
        <dbReference type="Proteomes" id="UP000593562"/>
    </source>
</evidence>
<keyword evidence="2 9" id="KW-0349">Heme</keyword>
<dbReference type="InterPro" id="IPR053062">
    <property type="entry name" value="CYP450_84A"/>
</dbReference>
<dbReference type="GO" id="GO:0020037">
    <property type="term" value="F:heme binding"/>
    <property type="evidence" value="ECO:0007669"/>
    <property type="project" value="InterPro"/>
</dbReference>
<keyword evidence="5 11" id="KW-1133">Transmembrane helix</keyword>
<dbReference type="GO" id="GO:0016020">
    <property type="term" value="C:membrane"/>
    <property type="evidence" value="ECO:0007669"/>
    <property type="project" value="UniProtKB-SubCell"/>
</dbReference>
<comment type="cofactor">
    <cofactor evidence="9">
        <name>heme</name>
        <dbReference type="ChEBI" id="CHEBI:30413"/>
    </cofactor>
</comment>
<proteinExistence type="inferred from homology"/>
<dbReference type="Gene3D" id="1.10.630.10">
    <property type="entry name" value="Cytochrome P450"/>
    <property type="match status" value="1"/>
</dbReference>
<comment type="caution">
    <text evidence="12">The sequence shown here is derived from an EMBL/GenBank/DDBJ whole genome shotgun (WGS) entry which is preliminary data.</text>
</comment>
<evidence type="ECO:0000256" key="6">
    <source>
        <dbReference type="ARBA" id="ARBA00023002"/>
    </source>
</evidence>
<sequence length="518" mass="58758">MNIYLSQGLDPLPTTILFILPLLFLYAIVSRLRRKPPLPPGPKGLPIIGNMLTMDQFTLTNRGLANLAKKYGDMFHMKMGSVHMVAITSPEIAKQVLQVQDNVFSDRPTSKATRYLSYNRADLAFADYGPFWRQMRKLCVMRLFSRKRAESWNSVRDEVESMVKAVASNAGKPVNIGELIFTLTMNIIYRAAFGSINERKEEFLEIIQEFNKLFVSFNISDFIPWLGWFDPNDLNNKLAKARDSLDKFIDKIIDDHVQKRTKIDGSDGGTIHDMVDEMLTFYGDDEVNVKESDDLQSSIKLTKDNMKAIIMDVMFGGVETVASIIEWALAELIKSPDDLKRIQQELTEVVGLNRQVEEAHLEKLTFLKCALKETLRLHPPIPVTHHATCKHAEVAGYSIPAKTRVIINIWALMRDPNYWDDPETFRPSRFLKDGAPDFRGNNFEFIPFGSGRRSCPGMNLGLYGLEMAVAHLLHGFQWELPDGMKPSELDMSESFGLTAQRAIRLVAIPSPRLECPLA</sequence>
<evidence type="ECO:0000256" key="10">
    <source>
        <dbReference type="RuleBase" id="RU000461"/>
    </source>
</evidence>
<keyword evidence="13" id="KW-1185">Reference proteome</keyword>
<keyword evidence="10" id="KW-0503">Monooxygenase</keyword>
<keyword evidence="7 9" id="KW-0408">Iron</keyword>
<dbReference type="OrthoDB" id="2789670at2759"/>
<keyword evidence="8 11" id="KW-0472">Membrane</keyword>
<dbReference type="CDD" id="cd11072">
    <property type="entry name" value="CYP71-like"/>
    <property type="match status" value="1"/>
</dbReference>
<dbReference type="AlphaFoldDB" id="A0A7J7CPI8"/>
<evidence type="ECO:0000313" key="12">
    <source>
        <dbReference type="EMBL" id="KAF5736013.1"/>
    </source>
</evidence>
<protein>
    <submittedName>
        <fullName evidence="12">Cytochrome P450 84A1-like</fullName>
    </submittedName>
</protein>
<feature type="transmembrane region" description="Helical" evidence="11">
    <location>
        <begin position="12"/>
        <end position="29"/>
    </location>
</feature>
<dbReference type="InterPro" id="IPR002401">
    <property type="entry name" value="Cyt_P450_E_grp-I"/>
</dbReference>
<name>A0A7J7CPI8_TRIWF</name>
<dbReference type="GO" id="GO:0004497">
    <property type="term" value="F:monooxygenase activity"/>
    <property type="evidence" value="ECO:0007669"/>
    <property type="project" value="UniProtKB-KW"/>
</dbReference>
<accession>A0A7J7CPI8</accession>
<dbReference type="InterPro" id="IPR017972">
    <property type="entry name" value="Cyt_P450_CS"/>
</dbReference>
<dbReference type="EMBL" id="JAAARO010000014">
    <property type="protein sequence ID" value="KAF5736013.1"/>
    <property type="molecule type" value="Genomic_DNA"/>
</dbReference>
<evidence type="ECO:0000256" key="1">
    <source>
        <dbReference type="ARBA" id="ARBA00004167"/>
    </source>
</evidence>
<evidence type="ECO:0000256" key="11">
    <source>
        <dbReference type="SAM" id="Phobius"/>
    </source>
</evidence>
<keyword evidence="6 10" id="KW-0560">Oxidoreductase</keyword>
<dbReference type="PANTHER" id="PTHR47945">
    <property type="entry name" value="CYTOCHROME P450 84A1-RELATED"/>
    <property type="match status" value="1"/>
</dbReference>
<dbReference type="Proteomes" id="UP000593562">
    <property type="component" value="Unassembled WGS sequence"/>
</dbReference>
<dbReference type="InterPro" id="IPR001128">
    <property type="entry name" value="Cyt_P450"/>
</dbReference>
<dbReference type="GO" id="GO:0016705">
    <property type="term" value="F:oxidoreductase activity, acting on paired donors, with incorporation or reduction of molecular oxygen"/>
    <property type="evidence" value="ECO:0007669"/>
    <property type="project" value="InterPro"/>
</dbReference>
<evidence type="ECO:0000256" key="7">
    <source>
        <dbReference type="ARBA" id="ARBA00023004"/>
    </source>
</evidence>
<dbReference type="GO" id="GO:0005506">
    <property type="term" value="F:iron ion binding"/>
    <property type="evidence" value="ECO:0007669"/>
    <property type="project" value="InterPro"/>
</dbReference>
<dbReference type="FunFam" id="1.10.630.10:FF:000054">
    <property type="entry name" value="Cytochrome P450 84A1"/>
    <property type="match status" value="1"/>
</dbReference>
<evidence type="ECO:0000256" key="9">
    <source>
        <dbReference type="PIRSR" id="PIRSR602401-1"/>
    </source>
</evidence>
<dbReference type="InParanoid" id="A0A7J7CPI8"/>
<organism evidence="12 13">
    <name type="scientific">Tripterygium wilfordii</name>
    <name type="common">Thunder God vine</name>
    <dbReference type="NCBI Taxonomy" id="458696"/>
    <lineage>
        <taxon>Eukaryota</taxon>
        <taxon>Viridiplantae</taxon>
        <taxon>Streptophyta</taxon>
        <taxon>Embryophyta</taxon>
        <taxon>Tracheophyta</taxon>
        <taxon>Spermatophyta</taxon>
        <taxon>Magnoliopsida</taxon>
        <taxon>eudicotyledons</taxon>
        <taxon>Gunneridae</taxon>
        <taxon>Pentapetalae</taxon>
        <taxon>rosids</taxon>
        <taxon>fabids</taxon>
        <taxon>Celastrales</taxon>
        <taxon>Celastraceae</taxon>
        <taxon>Tripterygium</taxon>
    </lineage>
</organism>
<keyword evidence="3 11" id="KW-0812">Transmembrane</keyword>
<dbReference type="Pfam" id="PF00067">
    <property type="entry name" value="p450"/>
    <property type="match status" value="1"/>
</dbReference>